<organism evidence="1 2">
    <name type="scientific">Dendrothele bispora (strain CBS 962.96)</name>
    <dbReference type="NCBI Taxonomy" id="1314807"/>
    <lineage>
        <taxon>Eukaryota</taxon>
        <taxon>Fungi</taxon>
        <taxon>Dikarya</taxon>
        <taxon>Basidiomycota</taxon>
        <taxon>Agaricomycotina</taxon>
        <taxon>Agaricomycetes</taxon>
        <taxon>Agaricomycetidae</taxon>
        <taxon>Agaricales</taxon>
        <taxon>Agaricales incertae sedis</taxon>
        <taxon>Dendrothele</taxon>
    </lineage>
</organism>
<dbReference type="EMBL" id="ML179094">
    <property type="protein sequence ID" value="THV01097.1"/>
    <property type="molecule type" value="Genomic_DNA"/>
</dbReference>
<dbReference type="Proteomes" id="UP000297245">
    <property type="component" value="Unassembled WGS sequence"/>
</dbReference>
<gene>
    <name evidence="1" type="ORF">K435DRAFT_776169</name>
</gene>
<reference evidence="1 2" key="1">
    <citation type="journal article" date="2019" name="Nat. Ecol. Evol.">
        <title>Megaphylogeny resolves global patterns of mushroom evolution.</title>
        <authorList>
            <person name="Varga T."/>
            <person name="Krizsan K."/>
            <person name="Foldi C."/>
            <person name="Dima B."/>
            <person name="Sanchez-Garcia M."/>
            <person name="Sanchez-Ramirez S."/>
            <person name="Szollosi G.J."/>
            <person name="Szarkandi J.G."/>
            <person name="Papp V."/>
            <person name="Albert L."/>
            <person name="Andreopoulos W."/>
            <person name="Angelini C."/>
            <person name="Antonin V."/>
            <person name="Barry K.W."/>
            <person name="Bougher N.L."/>
            <person name="Buchanan P."/>
            <person name="Buyck B."/>
            <person name="Bense V."/>
            <person name="Catcheside P."/>
            <person name="Chovatia M."/>
            <person name="Cooper J."/>
            <person name="Damon W."/>
            <person name="Desjardin D."/>
            <person name="Finy P."/>
            <person name="Geml J."/>
            <person name="Haridas S."/>
            <person name="Hughes K."/>
            <person name="Justo A."/>
            <person name="Karasinski D."/>
            <person name="Kautmanova I."/>
            <person name="Kiss B."/>
            <person name="Kocsube S."/>
            <person name="Kotiranta H."/>
            <person name="LaButti K.M."/>
            <person name="Lechner B.E."/>
            <person name="Liimatainen K."/>
            <person name="Lipzen A."/>
            <person name="Lukacs Z."/>
            <person name="Mihaltcheva S."/>
            <person name="Morgado L.N."/>
            <person name="Niskanen T."/>
            <person name="Noordeloos M.E."/>
            <person name="Ohm R.A."/>
            <person name="Ortiz-Santana B."/>
            <person name="Ovrebo C."/>
            <person name="Racz N."/>
            <person name="Riley R."/>
            <person name="Savchenko A."/>
            <person name="Shiryaev A."/>
            <person name="Soop K."/>
            <person name="Spirin V."/>
            <person name="Szebenyi C."/>
            <person name="Tomsovsky M."/>
            <person name="Tulloss R.E."/>
            <person name="Uehling J."/>
            <person name="Grigoriev I.V."/>
            <person name="Vagvolgyi C."/>
            <person name="Papp T."/>
            <person name="Martin F.M."/>
            <person name="Miettinen O."/>
            <person name="Hibbett D.S."/>
            <person name="Nagy L.G."/>
        </authorList>
    </citation>
    <scope>NUCLEOTIDE SEQUENCE [LARGE SCALE GENOMIC DNA]</scope>
    <source>
        <strain evidence="1 2">CBS 962.96</strain>
    </source>
</reference>
<accession>A0A4S8MET9</accession>
<sequence>MERHLPLPSSDPILNRDDTTEIIGLKSTYQNALDIVGNTCGAGFVQAAQGSLCNSDSTI</sequence>
<evidence type="ECO:0000313" key="2">
    <source>
        <dbReference type="Proteomes" id="UP000297245"/>
    </source>
</evidence>
<protein>
    <submittedName>
        <fullName evidence="1">Uncharacterized protein</fullName>
    </submittedName>
</protein>
<keyword evidence="2" id="KW-1185">Reference proteome</keyword>
<evidence type="ECO:0000313" key="1">
    <source>
        <dbReference type="EMBL" id="THV01097.1"/>
    </source>
</evidence>
<proteinExistence type="predicted"/>
<name>A0A4S8MET9_DENBC</name>
<dbReference type="AlphaFoldDB" id="A0A4S8MET9"/>